<dbReference type="InterPro" id="IPR029033">
    <property type="entry name" value="His_PPase_superfam"/>
</dbReference>
<dbReference type="CDD" id="cd07067">
    <property type="entry name" value="HP_PGM_like"/>
    <property type="match status" value="1"/>
</dbReference>
<feature type="region of interest" description="Disordered" evidence="1">
    <location>
        <begin position="72"/>
        <end position="131"/>
    </location>
</feature>
<feature type="compositionally biased region" description="Acidic residues" evidence="1">
    <location>
        <begin position="80"/>
        <end position="91"/>
    </location>
</feature>
<name>A0A1I8H6D7_9PLAT</name>
<dbReference type="AlphaFoldDB" id="A0A1I8H6D7"/>
<organism evidence="2 3">
    <name type="scientific">Macrostomum lignano</name>
    <dbReference type="NCBI Taxonomy" id="282301"/>
    <lineage>
        <taxon>Eukaryota</taxon>
        <taxon>Metazoa</taxon>
        <taxon>Spiralia</taxon>
        <taxon>Lophotrochozoa</taxon>
        <taxon>Platyhelminthes</taxon>
        <taxon>Rhabditophora</taxon>
        <taxon>Macrostomorpha</taxon>
        <taxon>Macrostomida</taxon>
        <taxon>Macrostomidae</taxon>
        <taxon>Macrostomum</taxon>
    </lineage>
</organism>
<dbReference type="PANTHER" id="PTHR16469">
    <property type="entry name" value="UBIQUITIN-ASSOCIATED AND SH3 DOMAIN-CONTAINING BA-RELATED"/>
    <property type="match status" value="1"/>
</dbReference>
<dbReference type="InterPro" id="IPR051710">
    <property type="entry name" value="Phosphatase_SH3-domain"/>
</dbReference>
<dbReference type="InterPro" id="IPR019002">
    <property type="entry name" value="Ribosome_biogenesis_Nop16"/>
</dbReference>
<dbReference type="Gene3D" id="3.40.50.1240">
    <property type="entry name" value="Phosphoglycerate mutase-like"/>
    <property type="match status" value="1"/>
</dbReference>
<keyword evidence="2" id="KW-1185">Reference proteome</keyword>
<dbReference type="Pfam" id="PF09420">
    <property type="entry name" value="Nop16"/>
    <property type="match status" value="1"/>
</dbReference>
<dbReference type="SUPFAM" id="SSF53254">
    <property type="entry name" value="Phosphoglycerate mutase-like"/>
    <property type="match status" value="1"/>
</dbReference>
<dbReference type="InterPro" id="IPR013078">
    <property type="entry name" value="His_Pase_superF_clade-1"/>
</dbReference>
<evidence type="ECO:0000313" key="3">
    <source>
        <dbReference type="WBParaSite" id="maker-uti_cns_0004543-snap-gene-0.18-mRNA-1"/>
    </source>
</evidence>
<evidence type="ECO:0000256" key="1">
    <source>
        <dbReference type="SAM" id="MobiDB-lite"/>
    </source>
</evidence>
<feature type="compositionally biased region" description="Basic residues" evidence="1">
    <location>
        <begin position="1"/>
        <end position="22"/>
    </location>
</feature>
<dbReference type="PANTHER" id="PTHR16469:SF27">
    <property type="entry name" value="UBIQUITIN-ASSOCIATED AND SH3 DOMAIN-CONTAINING BA-RELATED"/>
    <property type="match status" value="1"/>
</dbReference>
<proteinExistence type="predicted"/>
<evidence type="ECO:0000313" key="2">
    <source>
        <dbReference type="Proteomes" id="UP000095280"/>
    </source>
</evidence>
<sequence length="687" mass="75472">QGKVKKRAKRFRYHTNRKRQWRNKQTQSTEVLVSDADVQAAWQAGSSARSNFSRLGLCYDPGVTFGVPKPRLPALVDGDAPVDDSVNDEGSEERTEAAAVSGDGAAGKDASNSRKRARKASSKSSVTKETPTVAALQAKASVGERVKHHIPQADLLLLAELVRRHSADYEAMSLDRRNAYQLTPGQLRQRIARMSRQFPDVWQKVANIGCTLPSSPLGNSASSSCWASFSRQSSMCVDECASATGAGCSGSGGSSGSRGYCGANGSAGTHCPMNAANRLSCCHIDCHSGDSLFGCHIDCHSGNSLFGCHIDCHSGDSLFGCRLSQRRQFFGCHIDCHSGDSLFGCHIDCHSGDSLFGCHIDCHSGDSLFGCHIDCHSDSLRCATATLGHVRFLDSMPPSPKPVGKSKSLVSFFLSERPPRQLHVMRHGERMDTTVGFHWYNKAFDSKGVFANRFDLNIPEVLPTRPVEDFDRDTPLTLIGQFVSHQMGEALARAGVRYTYAYSSPALRCVQTAHHLLQGAGQFRLSVRIEPMLNEFPHDHDDQAQMPRFMSPTELRSAGYNVDKDYQPHSTLEGFDRRNSPEKYQQRVRRVLKKILDSTRKRGGNILVVGHRTTIEFCPIILMGYKSYVKRVCIPYNAMLCLDERPKKGTWVLANQPSAAFSCNEHCRFDGSSLASPLSSTSLAVNQ</sequence>
<reference evidence="3" key="1">
    <citation type="submission" date="2016-11" db="UniProtKB">
        <authorList>
            <consortium name="WormBaseParasite"/>
        </authorList>
    </citation>
    <scope>IDENTIFICATION</scope>
</reference>
<dbReference type="WBParaSite" id="maker-uti_cns_0004543-snap-gene-0.18-mRNA-1">
    <property type="protein sequence ID" value="maker-uti_cns_0004543-snap-gene-0.18-mRNA-1"/>
    <property type="gene ID" value="maker-uti_cns_0004543-snap-gene-0.18"/>
</dbReference>
<dbReference type="Proteomes" id="UP000095280">
    <property type="component" value="Unplaced"/>
</dbReference>
<feature type="region of interest" description="Disordered" evidence="1">
    <location>
        <begin position="1"/>
        <end position="28"/>
    </location>
</feature>
<protein>
    <submittedName>
        <fullName evidence="3">Nucleolar protein 16</fullName>
    </submittedName>
</protein>
<accession>A0A1I8H6D7</accession>
<dbReference type="Pfam" id="PF00300">
    <property type="entry name" value="His_Phos_1"/>
    <property type="match status" value="1"/>
</dbReference>